<dbReference type="PANTHER" id="PTHR30224">
    <property type="entry name" value="ELECTRON TRANSPORT PROTEIN"/>
    <property type="match status" value="1"/>
</dbReference>
<keyword evidence="4" id="KW-0812">Transmembrane</keyword>
<dbReference type="InterPro" id="IPR011399">
    <property type="entry name" value="NosR"/>
</dbReference>
<gene>
    <name evidence="6" type="ORF">WKW77_27235</name>
</gene>
<dbReference type="SMART" id="SM00900">
    <property type="entry name" value="FMN_bind"/>
    <property type="match status" value="1"/>
</dbReference>
<comment type="subcellular location">
    <subcellularLocation>
        <location evidence="1">Cell membrane</location>
    </subcellularLocation>
</comment>
<dbReference type="SUPFAM" id="SSF54862">
    <property type="entry name" value="4Fe-4S ferredoxins"/>
    <property type="match status" value="1"/>
</dbReference>
<keyword evidence="2" id="KW-1003">Cell membrane</keyword>
<feature type="transmembrane region" description="Helical" evidence="4">
    <location>
        <begin position="532"/>
        <end position="551"/>
    </location>
</feature>
<dbReference type="PIRSF" id="PIRSF036354">
    <property type="entry name" value="NosR"/>
    <property type="match status" value="1"/>
</dbReference>
<feature type="transmembrane region" description="Helical" evidence="4">
    <location>
        <begin position="571"/>
        <end position="589"/>
    </location>
</feature>
<feature type="transmembrane region" description="Helical" evidence="4">
    <location>
        <begin position="432"/>
        <end position="455"/>
    </location>
</feature>
<proteinExistence type="predicted"/>
<sequence length="689" mass="75480">MLLALAGHAAAGVMTRAGIQKALPPPLTVGERDAQLPVWPIFKQDATTTVLAGYVFESIDFAPIPGFSGTPFNLLVALDPKGTFLEVRVLSHHEPVFLEGLGEGPLFRFADQYRGLSLQQNIKIGSNANRGEQSSSANVYIDGVAKATASVRILNQSLLSSALRVARARLGFAAGQDPDRVARVRQDTYSPMNWEALLKAGLVSHVRITQGMVDKAFDGSGVEQPAAGHENDTFSDVYIAWLSAPPVGRNLMSDAGWKHLLGRIDEGDHAFLVIASGPYTFVGDRFVRGAVPDRLTLKQNELPLELRDLDLDEPLALPASLRGADAKVFRVIGPAGLDPTHALDFALRVTREKGIVYPERIARSFALRYTLPAEQVTMPASDDKGWQGIWRARAWELAVLAAALAWLTVVLARPKWIVATPARLARFRTGYLVFTLVFIGWFAQGQLSIVNITAVVQAVASGRDLGFLLYDPMTVVLWAFVALTLLVWGRGTFCGWLCPFGALQELLAQAARFAGVRRIRLHRELDAKLKRVKYGVLAVIVGLAVMSPAWSDRAVEVEPFKTAITLGFVRSWPFVAWAAGWLLAGAFVYKGFCRYLCPLGAGLGLLGRVRLLRWIPRRSECGTPCQTCRHRCEYQAIRPTGTIVYEECFQCLDCVAIHDSAQRCAPLIAKERDRVIPIRPLPVAAGSRT</sequence>
<dbReference type="InterPro" id="IPR052378">
    <property type="entry name" value="NosR_regulator"/>
</dbReference>
<dbReference type="Pfam" id="PF04205">
    <property type="entry name" value="FMN_bind"/>
    <property type="match status" value="1"/>
</dbReference>
<dbReference type="RefSeq" id="WP_340360024.1">
    <property type="nucleotide sequence ID" value="NZ_JBBKZU010000015.1"/>
</dbReference>
<evidence type="ECO:0000256" key="2">
    <source>
        <dbReference type="ARBA" id="ARBA00022475"/>
    </source>
</evidence>
<evidence type="ECO:0000313" key="6">
    <source>
        <dbReference type="EMBL" id="MEJ8814795.1"/>
    </source>
</evidence>
<feature type="transmembrane region" description="Helical" evidence="4">
    <location>
        <begin position="394"/>
        <end position="412"/>
    </location>
</feature>
<keyword evidence="7" id="KW-1185">Reference proteome</keyword>
<evidence type="ECO:0000313" key="7">
    <source>
        <dbReference type="Proteomes" id="UP001365846"/>
    </source>
</evidence>
<dbReference type="Proteomes" id="UP001365846">
    <property type="component" value="Unassembled WGS sequence"/>
</dbReference>
<feature type="transmembrane region" description="Helical" evidence="4">
    <location>
        <begin position="467"/>
        <end position="488"/>
    </location>
</feature>
<dbReference type="EMBL" id="JBBKZU010000015">
    <property type="protein sequence ID" value="MEJ8814795.1"/>
    <property type="molecule type" value="Genomic_DNA"/>
</dbReference>
<evidence type="ECO:0000256" key="4">
    <source>
        <dbReference type="SAM" id="Phobius"/>
    </source>
</evidence>
<dbReference type="Pfam" id="PF12801">
    <property type="entry name" value="Fer4_5"/>
    <property type="match status" value="2"/>
</dbReference>
<name>A0ABU8VMI8_9BURK</name>
<comment type="caution">
    <text evidence="6">The sequence shown here is derived from an EMBL/GenBank/DDBJ whole genome shotgun (WGS) entry which is preliminary data.</text>
</comment>
<organism evidence="6 7">
    <name type="scientific">Variovorax ureilyticus</name>
    <dbReference type="NCBI Taxonomy" id="1836198"/>
    <lineage>
        <taxon>Bacteria</taxon>
        <taxon>Pseudomonadati</taxon>
        <taxon>Pseudomonadota</taxon>
        <taxon>Betaproteobacteria</taxon>
        <taxon>Burkholderiales</taxon>
        <taxon>Comamonadaceae</taxon>
        <taxon>Variovorax</taxon>
    </lineage>
</organism>
<keyword evidence="3 4" id="KW-0472">Membrane</keyword>
<dbReference type="PANTHER" id="PTHR30224:SF4">
    <property type="entry name" value="ELECTRON TRANSPORT PROTEIN YCCM-RELATED"/>
    <property type="match status" value="1"/>
</dbReference>
<evidence type="ECO:0000259" key="5">
    <source>
        <dbReference type="SMART" id="SM00900"/>
    </source>
</evidence>
<keyword evidence="4" id="KW-1133">Transmembrane helix</keyword>
<feature type="domain" description="FMN-binding" evidence="5">
    <location>
        <begin position="66"/>
        <end position="165"/>
    </location>
</feature>
<reference evidence="6 7" key="1">
    <citation type="submission" date="2024-03" db="EMBL/GenBank/DDBJ databases">
        <title>Novel species of the genus Variovorax.</title>
        <authorList>
            <person name="Liu Q."/>
            <person name="Xin Y.-H."/>
        </authorList>
    </citation>
    <scope>NUCLEOTIDE SEQUENCE [LARGE SCALE GENOMIC DNA]</scope>
    <source>
        <strain evidence="6 7">KACC 18899</strain>
    </source>
</reference>
<dbReference type="InterPro" id="IPR017896">
    <property type="entry name" value="4Fe4S_Fe-S-bd"/>
</dbReference>
<dbReference type="InterPro" id="IPR007329">
    <property type="entry name" value="FMN-bd"/>
</dbReference>
<evidence type="ECO:0000256" key="1">
    <source>
        <dbReference type="ARBA" id="ARBA00004236"/>
    </source>
</evidence>
<accession>A0ABU8VMI8</accession>
<evidence type="ECO:0000256" key="3">
    <source>
        <dbReference type="ARBA" id="ARBA00023136"/>
    </source>
</evidence>
<protein>
    <submittedName>
        <fullName evidence="6">4Fe-4S binding protein</fullName>
    </submittedName>
</protein>